<feature type="compositionally biased region" description="Pro residues" evidence="1">
    <location>
        <begin position="21"/>
        <end position="30"/>
    </location>
</feature>
<evidence type="ECO:0000313" key="3">
    <source>
        <dbReference type="Proteomes" id="UP001201980"/>
    </source>
</evidence>
<evidence type="ECO:0000256" key="1">
    <source>
        <dbReference type="SAM" id="MobiDB-lite"/>
    </source>
</evidence>
<dbReference type="Proteomes" id="UP001201980">
    <property type="component" value="Unassembled WGS sequence"/>
</dbReference>
<gene>
    <name evidence="2" type="ORF">MKZ38_003591</name>
</gene>
<dbReference type="AlphaFoldDB" id="A0AAD5WRN1"/>
<protein>
    <submittedName>
        <fullName evidence="2">Uncharacterized protein</fullName>
    </submittedName>
</protein>
<reference evidence="2" key="1">
    <citation type="submission" date="2022-07" db="EMBL/GenBank/DDBJ databases">
        <title>Draft genome sequence of Zalerion maritima ATCC 34329, a (micro)plastics degrading marine fungus.</title>
        <authorList>
            <person name="Paco A."/>
            <person name="Goncalves M.F.M."/>
            <person name="Rocha-Santos T.A.P."/>
            <person name="Alves A."/>
        </authorList>
    </citation>
    <scope>NUCLEOTIDE SEQUENCE</scope>
    <source>
        <strain evidence="2">ATCC 34329</strain>
    </source>
</reference>
<organism evidence="2 3">
    <name type="scientific">Zalerion maritima</name>
    <dbReference type="NCBI Taxonomy" id="339359"/>
    <lineage>
        <taxon>Eukaryota</taxon>
        <taxon>Fungi</taxon>
        <taxon>Dikarya</taxon>
        <taxon>Ascomycota</taxon>
        <taxon>Pezizomycotina</taxon>
        <taxon>Sordariomycetes</taxon>
        <taxon>Lulworthiomycetidae</taxon>
        <taxon>Lulworthiales</taxon>
        <taxon>Lulworthiaceae</taxon>
        <taxon>Zalerion</taxon>
    </lineage>
</organism>
<name>A0AAD5WRN1_9PEZI</name>
<comment type="caution">
    <text evidence="2">The sequence shown here is derived from an EMBL/GenBank/DDBJ whole genome shotgun (WGS) entry which is preliminary data.</text>
</comment>
<evidence type="ECO:0000313" key="2">
    <source>
        <dbReference type="EMBL" id="KAJ2898907.1"/>
    </source>
</evidence>
<dbReference type="EMBL" id="JAKWBI020000213">
    <property type="protein sequence ID" value="KAJ2898907.1"/>
    <property type="molecule type" value="Genomic_DNA"/>
</dbReference>
<proteinExistence type="predicted"/>
<sequence length="153" mass="16025">MASRTAKHTLELKSAEMNSQPPRPPGPPPVLVTQAAVAPASAPVSQQLFMPQTQAGYISIPQGARLPPPSSSPPSQAIAPAPAPAASPLVYNSSLRHPVFFTQRFRRTPFETQAQSAQPAPQSLGNAAVAHGYIFQDATTRRRDGGPGGGSRL</sequence>
<feature type="compositionally biased region" description="Low complexity" evidence="1">
    <location>
        <begin position="73"/>
        <end position="88"/>
    </location>
</feature>
<accession>A0AAD5WRN1</accession>
<feature type="region of interest" description="Disordered" evidence="1">
    <location>
        <begin position="59"/>
        <end position="88"/>
    </location>
</feature>
<keyword evidence="3" id="KW-1185">Reference proteome</keyword>
<feature type="region of interest" description="Disordered" evidence="1">
    <location>
        <begin position="1"/>
        <end position="32"/>
    </location>
</feature>